<dbReference type="Ensembl" id="ENSRFET00010016792.1">
    <property type="protein sequence ID" value="ENSRFEP00010015380.1"/>
    <property type="gene ID" value="ENSRFEG00010010433.1"/>
</dbReference>
<dbReference type="Proteomes" id="UP000472240">
    <property type="component" value="Chromosome 18"/>
</dbReference>
<reference evidence="3 4" key="1">
    <citation type="journal article" date="2015" name="Annu Rev Anim Biosci">
        <title>The Genome 10K Project: a way forward.</title>
        <authorList>
            <person name="Koepfli K.P."/>
            <person name="Paten B."/>
            <person name="O'Brien S.J."/>
            <person name="Koepfli K.P."/>
            <person name="Paten B."/>
            <person name="Antunes A."/>
            <person name="Belov K."/>
            <person name="Bustamante C."/>
            <person name="Castoe T.A."/>
            <person name="Clawson H."/>
            <person name="Crawford A.J."/>
            <person name="Diekhans M."/>
            <person name="Distel D."/>
            <person name="Durbin R."/>
            <person name="Earl D."/>
            <person name="Fujita M.K."/>
            <person name="Gamble T."/>
            <person name="Georges A."/>
            <person name="Gemmell N."/>
            <person name="Gilbert M.T."/>
            <person name="Graves J.M."/>
            <person name="Green R.E."/>
            <person name="Hickey G."/>
            <person name="Jarvis E.D."/>
            <person name="Johnson W."/>
            <person name="Komissarov A."/>
            <person name="Korf I."/>
            <person name="Kuhn R."/>
            <person name="Larkin D.M."/>
            <person name="Lewin H."/>
            <person name="Lopez J.V."/>
            <person name="Ma J."/>
            <person name="Marques-Bonet T."/>
            <person name="Miller W."/>
            <person name="Murphy R."/>
            <person name="Pevzner P."/>
            <person name="Shapiro B."/>
            <person name="Steiner C."/>
            <person name="Tamazian G."/>
            <person name="Venkatesh B."/>
            <person name="Wang J."/>
            <person name="Wayne R."/>
            <person name="Wiley E."/>
            <person name="Yang H."/>
            <person name="Zhang G."/>
            <person name="Haussler D."/>
            <person name="Ryder O."/>
            <person name="O'Brien S.J."/>
        </authorList>
    </citation>
    <scope>NUCLEOTIDE SEQUENCE</scope>
</reference>
<dbReference type="GO" id="GO:0005634">
    <property type="term" value="C:nucleus"/>
    <property type="evidence" value="ECO:0007669"/>
    <property type="project" value="UniProtKB-ARBA"/>
</dbReference>
<dbReference type="InterPro" id="IPR032343">
    <property type="entry name" value="MBD2/MBD3_p55-bd"/>
</dbReference>
<dbReference type="Pfam" id="PF16564">
    <property type="entry name" value="MBDa"/>
    <property type="match status" value="1"/>
</dbReference>
<reference evidence="3" key="4">
    <citation type="submission" date="2025-08" db="UniProtKB">
        <authorList>
            <consortium name="Ensembl"/>
        </authorList>
    </citation>
    <scope>IDENTIFICATION</scope>
</reference>
<reference evidence="3 4" key="2">
    <citation type="journal article" date="2018" name="Annu Rev Anim Biosci">
        <title>Bat Biology, Genomes, and the Bat1K Project: To Generate Chromosome-Level Genomes for All Living Bat Species.</title>
        <authorList>
            <person name="Teeling E.C."/>
            <person name="Vernes S.C."/>
            <person name="Davalos L.M."/>
            <person name="Ray D.A."/>
            <person name="Gilbert M.T.P."/>
            <person name="Myers E."/>
        </authorList>
    </citation>
    <scope>NUCLEOTIDE SEQUENCE</scope>
</reference>
<evidence type="ECO:0000313" key="4">
    <source>
        <dbReference type="Proteomes" id="UP000472240"/>
    </source>
</evidence>
<protein>
    <submittedName>
        <fullName evidence="3">Uncharacterized protein</fullName>
    </submittedName>
</protein>
<dbReference type="AlphaFoldDB" id="A0A671EQH2"/>
<dbReference type="InParanoid" id="A0A671EQH2"/>
<dbReference type="GeneTree" id="ENSGT00950000183005"/>
<dbReference type="Pfam" id="PF14048">
    <property type="entry name" value="MBD_C"/>
    <property type="match status" value="1"/>
</dbReference>
<dbReference type="OMA" id="RYNQWDR"/>
<proteinExistence type="predicted"/>
<sequence length="195" mass="22218">MGEHASTWITNQPFLEKLRRNMIPQTLEKKRQVYLSKTKRRHGEKSALPMRLTSCIFHRPVTRITSHPGQEVWRRRWEETLEKPQQVCAYRRLQGLQAPSSEGLMSPLRITNTEKIIAPGSAGAESLHTSPEPNAAQSSGWAEMIPGAGLCLPQLLRRQPVTPGDIRRQTRKVKKARERLAVALRADRLAKETEM</sequence>
<name>A0A671EQH2_RHIFE</name>
<keyword evidence="4" id="KW-1185">Reference proteome</keyword>
<accession>A0A671EQH2</accession>
<evidence type="ECO:0000313" key="3">
    <source>
        <dbReference type="Ensembl" id="ENSRFEP00010015380.1"/>
    </source>
</evidence>
<evidence type="ECO:0000259" key="2">
    <source>
        <dbReference type="Pfam" id="PF16564"/>
    </source>
</evidence>
<feature type="domain" description="Methyl-CpG binding protein 2/3 C-terminal" evidence="1">
    <location>
        <begin position="119"/>
        <end position="184"/>
    </location>
</feature>
<reference evidence="4" key="3">
    <citation type="submission" date="2018-12" db="EMBL/GenBank/DDBJ databases">
        <title>G10K-VGP greater horseshoe bat female genome, primary haplotype.</title>
        <authorList>
            <person name="Teeling E."/>
            <person name="Myers G."/>
            <person name="Vernes S."/>
            <person name="Pippel M."/>
            <person name="Winkler S."/>
            <person name="Fedrigo O."/>
            <person name="Rhie A."/>
            <person name="Koren S."/>
            <person name="Phillippy A."/>
            <person name="Lewin H."/>
            <person name="Damas J."/>
            <person name="Howe K."/>
            <person name="Mountcastle J."/>
            <person name="Jarvis E.D."/>
        </authorList>
    </citation>
    <scope>NUCLEOTIDE SEQUENCE [LARGE SCALE GENOMIC DNA]</scope>
</reference>
<reference evidence="3" key="5">
    <citation type="submission" date="2025-09" db="UniProtKB">
        <authorList>
            <consortium name="Ensembl"/>
        </authorList>
    </citation>
    <scope>IDENTIFICATION</scope>
</reference>
<feature type="domain" description="Methyl-CpG-binding" evidence="2">
    <location>
        <begin position="28"/>
        <end position="98"/>
    </location>
</feature>
<organism evidence="3 4">
    <name type="scientific">Rhinolophus ferrumequinum</name>
    <name type="common">Greater horseshoe bat</name>
    <dbReference type="NCBI Taxonomy" id="59479"/>
    <lineage>
        <taxon>Eukaryota</taxon>
        <taxon>Metazoa</taxon>
        <taxon>Chordata</taxon>
        <taxon>Craniata</taxon>
        <taxon>Vertebrata</taxon>
        <taxon>Euteleostomi</taxon>
        <taxon>Mammalia</taxon>
        <taxon>Eutheria</taxon>
        <taxon>Laurasiatheria</taxon>
        <taxon>Chiroptera</taxon>
        <taxon>Yinpterochiroptera</taxon>
        <taxon>Rhinolophoidea</taxon>
        <taxon>Rhinolophidae</taxon>
        <taxon>Rhinolophinae</taxon>
        <taxon>Rhinolophus</taxon>
    </lineage>
</organism>
<evidence type="ECO:0000259" key="1">
    <source>
        <dbReference type="Pfam" id="PF14048"/>
    </source>
</evidence>
<dbReference type="InterPro" id="IPR025884">
    <property type="entry name" value="MeCpG-bd_2/3_C_dom"/>
</dbReference>